<dbReference type="Gene3D" id="1.10.3720.10">
    <property type="entry name" value="MetI-like"/>
    <property type="match status" value="1"/>
</dbReference>
<evidence type="ECO:0000259" key="9">
    <source>
        <dbReference type="PROSITE" id="PS50928"/>
    </source>
</evidence>
<evidence type="ECO:0000256" key="6">
    <source>
        <dbReference type="ARBA" id="ARBA00022989"/>
    </source>
</evidence>
<dbReference type="PROSITE" id="PS50928">
    <property type="entry name" value="ABC_TM1"/>
    <property type="match status" value="1"/>
</dbReference>
<evidence type="ECO:0000313" key="11">
    <source>
        <dbReference type="Proteomes" id="UP001064262"/>
    </source>
</evidence>
<keyword evidence="11" id="KW-1185">Reference proteome</keyword>
<dbReference type="AlphaFoldDB" id="A0A9J6PQG6"/>
<feature type="transmembrane region" description="Helical" evidence="8">
    <location>
        <begin position="242"/>
        <end position="266"/>
    </location>
</feature>
<dbReference type="InterPro" id="IPR050366">
    <property type="entry name" value="BP-dependent_transpt_permease"/>
</dbReference>
<reference evidence="10" key="1">
    <citation type="submission" date="2022-09" db="EMBL/GenBank/DDBJ databases">
        <title>Winslowiella arboricola sp. nov., isolated from bleeding cankers on broadleaf hosts.</title>
        <authorList>
            <person name="Brady C."/>
            <person name="Kaur S."/>
            <person name="Crampton B."/>
            <person name="Maddock D."/>
            <person name="Arnold D."/>
            <person name="Denman S."/>
        </authorList>
    </citation>
    <scope>NUCLEOTIDE SEQUENCE</scope>
    <source>
        <strain evidence="10">BAC 15a-03b</strain>
    </source>
</reference>
<feature type="transmembrane region" description="Helical" evidence="8">
    <location>
        <begin position="77"/>
        <end position="104"/>
    </location>
</feature>
<dbReference type="RefSeq" id="WP_267144712.1">
    <property type="nucleotide sequence ID" value="NZ_JAODIL010000082.1"/>
</dbReference>
<dbReference type="CDD" id="cd06261">
    <property type="entry name" value="TM_PBP2"/>
    <property type="match status" value="1"/>
</dbReference>
<dbReference type="PANTHER" id="PTHR43386:SF25">
    <property type="entry name" value="PEPTIDE ABC TRANSPORTER PERMEASE PROTEIN"/>
    <property type="match status" value="1"/>
</dbReference>
<dbReference type="Pfam" id="PF12911">
    <property type="entry name" value="OppC_N"/>
    <property type="match status" value="1"/>
</dbReference>
<dbReference type="Pfam" id="PF00528">
    <property type="entry name" value="BPD_transp_1"/>
    <property type="match status" value="1"/>
</dbReference>
<sequence>MKRIKGTALPFTAILGLLIIAINLLGALFAPWIAPHTETDQVGDIWMLPSLQMPLGTDNLGRDMLSRILFGARTTIAIALTITFSSFVIGIITGFTAAICGRWVDVVLTRIVDTLMSIPVLILALIVLSVMGTSVPVLVATIALLDATRVYRLARLVAQGIVCLEYVEAARLRGEGMLWILRKEILPNAIPPLLAEFGMRFCFTFLFIAGLSFLGLGIQPPYADWGSMVRDNAQAINFGQMAPLYPALAIALLTIGVNLVVDWLLVRNNHSLGDE</sequence>
<proteinExistence type="inferred from homology"/>
<evidence type="ECO:0000256" key="5">
    <source>
        <dbReference type="ARBA" id="ARBA00022692"/>
    </source>
</evidence>
<evidence type="ECO:0000256" key="3">
    <source>
        <dbReference type="ARBA" id="ARBA00022475"/>
    </source>
</evidence>
<evidence type="ECO:0000256" key="1">
    <source>
        <dbReference type="ARBA" id="ARBA00004429"/>
    </source>
</evidence>
<evidence type="ECO:0000256" key="2">
    <source>
        <dbReference type="ARBA" id="ARBA00022448"/>
    </source>
</evidence>
<evidence type="ECO:0000313" key="10">
    <source>
        <dbReference type="EMBL" id="MCU5779682.1"/>
    </source>
</evidence>
<evidence type="ECO:0000256" key="8">
    <source>
        <dbReference type="RuleBase" id="RU363032"/>
    </source>
</evidence>
<organism evidence="10 11">
    <name type="scientific">Winslowiella arboricola</name>
    <dbReference type="NCBI Taxonomy" id="2978220"/>
    <lineage>
        <taxon>Bacteria</taxon>
        <taxon>Pseudomonadati</taxon>
        <taxon>Pseudomonadota</taxon>
        <taxon>Gammaproteobacteria</taxon>
        <taxon>Enterobacterales</taxon>
        <taxon>Erwiniaceae</taxon>
        <taxon>Winslowiella</taxon>
    </lineage>
</organism>
<dbReference type="EMBL" id="JAODIM010000043">
    <property type="protein sequence ID" value="MCU5779682.1"/>
    <property type="molecule type" value="Genomic_DNA"/>
</dbReference>
<feature type="transmembrane region" description="Helical" evidence="8">
    <location>
        <begin position="12"/>
        <end position="33"/>
    </location>
</feature>
<evidence type="ECO:0000256" key="7">
    <source>
        <dbReference type="ARBA" id="ARBA00023136"/>
    </source>
</evidence>
<evidence type="ECO:0000256" key="4">
    <source>
        <dbReference type="ARBA" id="ARBA00022519"/>
    </source>
</evidence>
<dbReference type="InterPro" id="IPR035906">
    <property type="entry name" value="MetI-like_sf"/>
</dbReference>
<comment type="caution">
    <text evidence="10">The sequence shown here is derived from an EMBL/GenBank/DDBJ whole genome shotgun (WGS) entry which is preliminary data.</text>
</comment>
<comment type="subcellular location">
    <subcellularLocation>
        <location evidence="1">Cell inner membrane</location>
        <topology evidence="1">Multi-pass membrane protein</topology>
    </subcellularLocation>
    <subcellularLocation>
        <location evidence="8">Cell membrane</location>
        <topology evidence="8">Multi-pass membrane protein</topology>
    </subcellularLocation>
</comment>
<feature type="transmembrane region" description="Helical" evidence="8">
    <location>
        <begin position="201"/>
        <end position="222"/>
    </location>
</feature>
<dbReference type="GO" id="GO:0005886">
    <property type="term" value="C:plasma membrane"/>
    <property type="evidence" value="ECO:0007669"/>
    <property type="project" value="UniProtKB-SubCell"/>
</dbReference>
<name>A0A9J6PQG6_9GAMM</name>
<keyword evidence="3" id="KW-1003">Cell membrane</keyword>
<dbReference type="InterPro" id="IPR025966">
    <property type="entry name" value="OppC_N"/>
</dbReference>
<feature type="transmembrane region" description="Helical" evidence="8">
    <location>
        <begin position="116"/>
        <end position="145"/>
    </location>
</feature>
<feature type="domain" description="ABC transmembrane type-1" evidence="9">
    <location>
        <begin position="72"/>
        <end position="265"/>
    </location>
</feature>
<protein>
    <submittedName>
        <fullName evidence="10">ABC transporter permease</fullName>
    </submittedName>
</protein>
<dbReference type="InterPro" id="IPR000515">
    <property type="entry name" value="MetI-like"/>
</dbReference>
<accession>A0A9J6PQG6</accession>
<keyword evidence="6 8" id="KW-1133">Transmembrane helix</keyword>
<keyword evidence="4" id="KW-0997">Cell inner membrane</keyword>
<keyword evidence="7 8" id="KW-0472">Membrane</keyword>
<dbReference type="SUPFAM" id="SSF161098">
    <property type="entry name" value="MetI-like"/>
    <property type="match status" value="1"/>
</dbReference>
<gene>
    <name evidence="10" type="ORF">N5923_19525</name>
</gene>
<dbReference type="Proteomes" id="UP001064262">
    <property type="component" value="Unassembled WGS sequence"/>
</dbReference>
<comment type="similarity">
    <text evidence="8">Belongs to the binding-protein-dependent transport system permease family.</text>
</comment>
<dbReference type="PANTHER" id="PTHR43386">
    <property type="entry name" value="OLIGOPEPTIDE TRANSPORT SYSTEM PERMEASE PROTEIN APPC"/>
    <property type="match status" value="1"/>
</dbReference>
<keyword evidence="5 8" id="KW-0812">Transmembrane</keyword>
<keyword evidence="2 8" id="KW-0813">Transport</keyword>
<dbReference type="GO" id="GO:0055085">
    <property type="term" value="P:transmembrane transport"/>
    <property type="evidence" value="ECO:0007669"/>
    <property type="project" value="InterPro"/>
</dbReference>